<dbReference type="PANTHER" id="PTHR31540">
    <property type="entry name" value="CENTROSOMAL PROTEIN OF 131 KDA"/>
    <property type="match status" value="1"/>
</dbReference>
<reference evidence="2" key="1">
    <citation type="submission" date="2022-07" db="EMBL/GenBank/DDBJ databases">
        <title>Chromosome-level genome of Muraenolepis orangiensis.</title>
        <authorList>
            <person name="Kim J."/>
        </authorList>
    </citation>
    <scope>NUCLEOTIDE SEQUENCE</scope>
    <source>
        <strain evidence="2">KU_S4_2022</strain>
        <tissue evidence="2">Muscle</tissue>
    </source>
</reference>
<dbReference type="GO" id="GO:0010824">
    <property type="term" value="P:regulation of centrosome duplication"/>
    <property type="evidence" value="ECO:0007669"/>
    <property type="project" value="TreeGrafter"/>
</dbReference>
<dbReference type="OrthoDB" id="197735at2759"/>
<feature type="region of interest" description="Disordered" evidence="1">
    <location>
        <begin position="114"/>
        <end position="407"/>
    </location>
</feature>
<evidence type="ECO:0000256" key="1">
    <source>
        <dbReference type="SAM" id="MobiDB-lite"/>
    </source>
</evidence>
<evidence type="ECO:0000313" key="3">
    <source>
        <dbReference type="Proteomes" id="UP001148018"/>
    </source>
</evidence>
<feature type="compositionally biased region" description="Polar residues" evidence="1">
    <location>
        <begin position="263"/>
        <end position="294"/>
    </location>
</feature>
<dbReference type="GO" id="GO:0034451">
    <property type="term" value="C:centriolar satellite"/>
    <property type="evidence" value="ECO:0007669"/>
    <property type="project" value="TreeGrafter"/>
</dbReference>
<proteinExistence type="predicted"/>
<dbReference type="Proteomes" id="UP001148018">
    <property type="component" value="Unassembled WGS sequence"/>
</dbReference>
<feature type="compositionally biased region" description="Polar residues" evidence="1">
    <location>
        <begin position="356"/>
        <end position="401"/>
    </location>
</feature>
<sequence>MYRGLEPEIQKLISKHKQELKRLRAAHEAELQGSDQRAAQRYVLQCQELREQLGREKDAAKQRYEKQLQEEEMSLQQQRRRLYTEVSDEKERLTQLAARQRAELEDLRRRLEDNSSLAGHALPEELDRTPVSDTGEQYELELRELEHSERASVEKQQQLRKLQTETEGELIRGGPGPPASEGAGDGGRRSAVSPSDQSRDKMAEERHSLAQVIRQEFAERLVETEEENRRMRAEVSEARARLRLEVERVTGEKEAELAEVHQRSPTGPNRSPTGAQQEPNRSPTGPNRSPTGAQQEPHGAQQEPIRSPTGAQQEPNRAHQEPNRSPTGAQQEPNRSPTGAQQEPNRSPIGPIRSPTGAQQEPNRSPTGAQQEPNRSPTGAQQEPNRSPTGAQQEPNRSPTGRTRGYALVPKCVFVCWSMY</sequence>
<gene>
    <name evidence="2" type="ORF">NHX12_024394</name>
</gene>
<organism evidence="2 3">
    <name type="scientific">Muraenolepis orangiensis</name>
    <name type="common">Patagonian moray cod</name>
    <dbReference type="NCBI Taxonomy" id="630683"/>
    <lineage>
        <taxon>Eukaryota</taxon>
        <taxon>Metazoa</taxon>
        <taxon>Chordata</taxon>
        <taxon>Craniata</taxon>
        <taxon>Vertebrata</taxon>
        <taxon>Euteleostomi</taxon>
        <taxon>Actinopterygii</taxon>
        <taxon>Neopterygii</taxon>
        <taxon>Teleostei</taxon>
        <taxon>Neoteleostei</taxon>
        <taxon>Acanthomorphata</taxon>
        <taxon>Zeiogadaria</taxon>
        <taxon>Gadariae</taxon>
        <taxon>Gadiformes</taxon>
        <taxon>Muraenolepidoidei</taxon>
        <taxon>Muraenolepididae</taxon>
        <taxon>Muraenolepis</taxon>
    </lineage>
</organism>
<dbReference type="PANTHER" id="PTHR31540:SF1">
    <property type="entry name" value="CENTROSOMAL PROTEIN OF 131 KDA"/>
    <property type="match status" value="1"/>
</dbReference>
<feature type="compositionally biased region" description="Basic and acidic residues" evidence="1">
    <location>
        <begin position="216"/>
        <end position="262"/>
    </location>
</feature>
<keyword evidence="3" id="KW-1185">Reference proteome</keyword>
<feature type="compositionally biased region" description="Basic and acidic residues" evidence="1">
    <location>
        <begin position="140"/>
        <end position="153"/>
    </location>
</feature>
<dbReference type="EMBL" id="JANIIK010000040">
    <property type="protein sequence ID" value="KAJ3607343.1"/>
    <property type="molecule type" value="Genomic_DNA"/>
</dbReference>
<accession>A0A9Q0EJB4</accession>
<comment type="caution">
    <text evidence="2">The sequence shown here is derived from an EMBL/GenBank/DDBJ whole genome shotgun (WGS) entry which is preliminary data.</text>
</comment>
<evidence type="ECO:0000313" key="2">
    <source>
        <dbReference type="EMBL" id="KAJ3607343.1"/>
    </source>
</evidence>
<dbReference type="GO" id="GO:0005929">
    <property type="term" value="C:cilium"/>
    <property type="evidence" value="ECO:0007669"/>
    <property type="project" value="GOC"/>
</dbReference>
<feature type="compositionally biased region" description="Basic and acidic residues" evidence="1">
    <location>
        <begin position="197"/>
        <end position="208"/>
    </location>
</feature>
<protein>
    <submittedName>
        <fullName evidence="2">Uncharacterized protein</fullName>
    </submittedName>
</protein>
<dbReference type="GO" id="GO:0035735">
    <property type="term" value="P:intraciliary transport involved in cilium assembly"/>
    <property type="evidence" value="ECO:0007669"/>
    <property type="project" value="InterPro"/>
</dbReference>
<dbReference type="InterPro" id="IPR030465">
    <property type="entry name" value="CEP131"/>
</dbReference>
<dbReference type="AlphaFoldDB" id="A0A9Q0EJB4"/>
<name>A0A9Q0EJB4_9TELE</name>
<feature type="compositionally biased region" description="Polar residues" evidence="1">
    <location>
        <begin position="323"/>
        <end position="345"/>
    </location>
</feature>